<feature type="region of interest" description="Disordered" evidence="1">
    <location>
        <begin position="98"/>
        <end position="146"/>
    </location>
</feature>
<organism evidence="2 3">
    <name type="scientific">Cellvibrio zantedeschiae</name>
    <dbReference type="NCBI Taxonomy" id="1237077"/>
    <lineage>
        <taxon>Bacteria</taxon>
        <taxon>Pseudomonadati</taxon>
        <taxon>Pseudomonadota</taxon>
        <taxon>Gammaproteobacteria</taxon>
        <taxon>Cellvibrionales</taxon>
        <taxon>Cellvibrionaceae</taxon>
        <taxon>Cellvibrio</taxon>
    </lineage>
</organism>
<name>A0ABQ3AYB8_9GAMM</name>
<dbReference type="InterPro" id="IPR019657">
    <property type="entry name" value="ComFB"/>
</dbReference>
<feature type="compositionally biased region" description="Low complexity" evidence="1">
    <location>
        <begin position="118"/>
        <end position="128"/>
    </location>
</feature>
<dbReference type="RefSeq" id="WP_189416443.1">
    <property type="nucleotide sequence ID" value="NZ_BMYZ01000001.1"/>
</dbReference>
<dbReference type="EMBL" id="BMYZ01000001">
    <property type="protein sequence ID" value="GGY67802.1"/>
    <property type="molecule type" value="Genomic_DNA"/>
</dbReference>
<gene>
    <name evidence="2" type="ORF">GCM10011613_10010</name>
</gene>
<comment type="caution">
    <text evidence="2">The sequence shown here is derived from an EMBL/GenBank/DDBJ whole genome shotgun (WGS) entry which is preliminary data.</text>
</comment>
<protein>
    <recommendedName>
        <fullName evidence="4">Competence protein ComFB</fullName>
    </recommendedName>
</protein>
<evidence type="ECO:0008006" key="4">
    <source>
        <dbReference type="Google" id="ProtNLM"/>
    </source>
</evidence>
<dbReference type="Pfam" id="PF10719">
    <property type="entry name" value="ComFB"/>
    <property type="match status" value="1"/>
</dbReference>
<evidence type="ECO:0000313" key="2">
    <source>
        <dbReference type="EMBL" id="GGY67802.1"/>
    </source>
</evidence>
<keyword evidence="3" id="KW-1185">Reference proteome</keyword>
<evidence type="ECO:0000313" key="3">
    <source>
        <dbReference type="Proteomes" id="UP000619761"/>
    </source>
</evidence>
<evidence type="ECO:0000256" key="1">
    <source>
        <dbReference type="SAM" id="MobiDB-lite"/>
    </source>
</evidence>
<sequence>MLTNSRNYNLVNYDEIDFIHNYYERLVLEEIFEQSTRAQEGDRDFLADVACVALNRMPPRYIRHDVDMTFFMSPQDMHEIHNKVVNAVTDAINYVESRERGEDPKLPSVDVSLSGTRASKPAKVAAKASTEETAPKKASKSKPVKK</sequence>
<proteinExistence type="predicted"/>
<dbReference type="Proteomes" id="UP000619761">
    <property type="component" value="Unassembled WGS sequence"/>
</dbReference>
<accession>A0ABQ3AYB8</accession>
<feature type="compositionally biased region" description="Basic residues" evidence="1">
    <location>
        <begin position="137"/>
        <end position="146"/>
    </location>
</feature>
<reference evidence="3" key="1">
    <citation type="journal article" date="2019" name="Int. J. Syst. Evol. Microbiol.">
        <title>The Global Catalogue of Microorganisms (GCM) 10K type strain sequencing project: providing services to taxonomists for standard genome sequencing and annotation.</title>
        <authorList>
            <consortium name="The Broad Institute Genomics Platform"/>
            <consortium name="The Broad Institute Genome Sequencing Center for Infectious Disease"/>
            <person name="Wu L."/>
            <person name="Ma J."/>
        </authorList>
    </citation>
    <scope>NUCLEOTIDE SEQUENCE [LARGE SCALE GENOMIC DNA]</scope>
    <source>
        <strain evidence="3">KCTC 32239</strain>
    </source>
</reference>